<evidence type="ECO:0000313" key="9">
    <source>
        <dbReference type="Proteomes" id="UP000247763"/>
    </source>
</evidence>
<dbReference type="NCBIfam" id="TIGR02067">
    <property type="entry name" value="his_9_HisN"/>
    <property type="match status" value="1"/>
</dbReference>
<keyword evidence="4" id="KW-0378">Hydrolase</keyword>
<evidence type="ECO:0000256" key="4">
    <source>
        <dbReference type="ARBA" id="ARBA00022801"/>
    </source>
</evidence>
<evidence type="ECO:0000256" key="1">
    <source>
        <dbReference type="ARBA" id="ARBA00001946"/>
    </source>
</evidence>
<feature type="binding site" evidence="7">
    <location>
        <position position="74"/>
    </location>
    <ligand>
        <name>Mg(2+)</name>
        <dbReference type="ChEBI" id="CHEBI:18420"/>
        <label>1</label>
        <note>catalytic</note>
    </ligand>
</feature>
<dbReference type="InterPro" id="IPR051090">
    <property type="entry name" value="Inositol_monoP_superfamily"/>
</dbReference>
<gene>
    <name evidence="8" type="primary">hisN</name>
    <name evidence="8" type="ORF">HYN04_02345</name>
</gene>
<accession>A0A2Z3HN74</accession>
<proteinExistence type="inferred from homology"/>
<dbReference type="EC" id="3.1.3.15" evidence="6"/>
<dbReference type="InterPro" id="IPR011809">
    <property type="entry name" value="His_9_proposed"/>
</dbReference>
<dbReference type="Proteomes" id="UP000247763">
    <property type="component" value="Chromosome"/>
</dbReference>
<dbReference type="GO" id="GO:0000105">
    <property type="term" value="P:L-histidine biosynthetic process"/>
    <property type="evidence" value="ECO:0007669"/>
    <property type="project" value="UniProtKB-UniRule"/>
</dbReference>
<name>A0A2Z3HN74_9CAUL</name>
<dbReference type="AlphaFoldDB" id="A0A2Z3HN74"/>
<protein>
    <recommendedName>
        <fullName evidence="6">Histidinol-phosphatase</fullName>
        <ecNumber evidence="6">3.1.3.15</ecNumber>
    </recommendedName>
</protein>
<dbReference type="OrthoDB" id="9785695at2"/>
<dbReference type="Gene3D" id="3.30.540.10">
    <property type="entry name" value="Fructose-1,6-Bisphosphatase, subunit A, domain 1"/>
    <property type="match status" value="1"/>
</dbReference>
<evidence type="ECO:0000256" key="5">
    <source>
        <dbReference type="ARBA" id="ARBA00022842"/>
    </source>
</evidence>
<dbReference type="Pfam" id="PF00459">
    <property type="entry name" value="Inositol_P"/>
    <property type="match status" value="1"/>
</dbReference>
<evidence type="ECO:0000256" key="3">
    <source>
        <dbReference type="ARBA" id="ARBA00022723"/>
    </source>
</evidence>
<keyword evidence="3 7" id="KW-0479">Metal-binding</keyword>
<dbReference type="KEGG" id="phb:HYN04_02345"/>
<evidence type="ECO:0000256" key="2">
    <source>
        <dbReference type="ARBA" id="ARBA00009759"/>
    </source>
</evidence>
<sequence>MISPERIEALEQLLLDLNRVSADAILPLFRSDHGLEDKGGEAGFDPVTMADRGAEAAIRQRLAEVVPEHGVIGEEYGEDRPEQEFVWVLDPVDGTRAFIAGLPVWTTLISLRWRGEPVLSSIGQPYLGEVFLGSPAGSRLVRGGDSRALRVRPCFGLSEAIIASTDPTAYFEADERAAWDRVRAAARLARLGCDAYAYAMVAAGTIDLVVESRACKCWDIEAAAPLLAGAGGVVTDWAGRPIGPNGGQIAIAGDRACLEEALPLLKSAAD</sequence>
<keyword evidence="9" id="KW-1185">Reference proteome</keyword>
<keyword evidence="5 7" id="KW-0460">Magnesium</keyword>
<dbReference type="Gene3D" id="3.40.190.80">
    <property type="match status" value="1"/>
</dbReference>
<evidence type="ECO:0000313" key="8">
    <source>
        <dbReference type="EMBL" id="AWM76702.1"/>
    </source>
</evidence>
<dbReference type="PANTHER" id="PTHR43200">
    <property type="entry name" value="PHOSPHATASE"/>
    <property type="match status" value="1"/>
</dbReference>
<dbReference type="SUPFAM" id="SSF56655">
    <property type="entry name" value="Carbohydrate phosphatase"/>
    <property type="match status" value="1"/>
</dbReference>
<reference evidence="9" key="1">
    <citation type="submission" date="2018-05" db="EMBL/GenBank/DDBJ databases">
        <title>Genome sequencing of Phenylobacterium sp. HYN0004.</title>
        <authorList>
            <person name="Yi H."/>
            <person name="Baek C."/>
        </authorList>
    </citation>
    <scope>NUCLEOTIDE SEQUENCE [LARGE SCALE GENOMIC DNA]</scope>
    <source>
        <strain evidence="9">HYN0004</strain>
    </source>
</reference>
<dbReference type="GO" id="GO:0046872">
    <property type="term" value="F:metal ion binding"/>
    <property type="evidence" value="ECO:0007669"/>
    <property type="project" value="UniProtKB-KW"/>
</dbReference>
<feature type="binding site" evidence="7">
    <location>
        <position position="90"/>
    </location>
    <ligand>
        <name>Mg(2+)</name>
        <dbReference type="ChEBI" id="CHEBI:18420"/>
        <label>2</label>
    </ligand>
</feature>
<dbReference type="GO" id="GO:0004401">
    <property type="term" value="F:histidinol-phosphatase activity"/>
    <property type="evidence" value="ECO:0007669"/>
    <property type="project" value="UniProtKB-UniRule"/>
</dbReference>
<evidence type="ECO:0000256" key="7">
    <source>
        <dbReference type="PIRSR" id="PIRSR600760-2"/>
    </source>
</evidence>
<feature type="binding site" evidence="7">
    <location>
        <position position="219"/>
    </location>
    <ligand>
        <name>Mg(2+)</name>
        <dbReference type="ChEBI" id="CHEBI:18420"/>
        <label>1</label>
        <note>catalytic</note>
    </ligand>
</feature>
<dbReference type="InterPro" id="IPR000760">
    <property type="entry name" value="Inositol_monophosphatase-like"/>
</dbReference>
<comment type="similarity">
    <text evidence="2">Belongs to the inositol monophosphatase superfamily.</text>
</comment>
<comment type="cofactor">
    <cofactor evidence="1 7">
        <name>Mg(2+)</name>
        <dbReference type="ChEBI" id="CHEBI:18420"/>
    </cofactor>
</comment>
<feature type="binding site" evidence="7">
    <location>
        <position position="93"/>
    </location>
    <ligand>
        <name>Mg(2+)</name>
        <dbReference type="ChEBI" id="CHEBI:18420"/>
        <label>2</label>
    </ligand>
</feature>
<evidence type="ECO:0000256" key="6">
    <source>
        <dbReference type="NCBIfam" id="TIGR02067"/>
    </source>
</evidence>
<organism evidence="8 9">
    <name type="scientific">Phenylobacterium parvum</name>
    <dbReference type="NCBI Taxonomy" id="2201350"/>
    <lineage>
        <taxon>Bacteria</taxon>
        <taxon>Pseudomonadati</taxon>
        <taxon>Pseudomonadota</taxon>
        <taxon>Alphaproteobacteria</taxon>
        <taxon>Caulobacterales</taxon>
        <taxon>Caulobacteraceae</taxon>
        <taxon>Phenylobacterium</taxon>
    </lineage>
</organism>
<dbReference type="PRINTS" id="PR00377">
    <property type="entry name" value="IMPHPHTASES"/>
</dbReference>
<dbReference type="RefSeq" id="WP_110449271.1">
    <property type="nucleotide sequence ID" value="NZ_CP029479.1"/>
</dbReference>
<dbReference type="PANTHER" id="PTHR43200:SF6">
    <property type="entry name" value="3'(2'),5'-BISPHOSPHATE NUCLEOTIDASE"/>
    <property type="match status" value="1"/>
</dbReference>
<dbReference type="EMBL" id="CP029479">
    <property type="protein sequence ID" value="AWM76702.1"/>
    <property type="molecule type" value="Genomic_DNA"/>
</dbReference>